<reference evidence="10 12" key="2">
    <citation type="submission" date="2019-01" db="EMBL/GenBank/DDBJ databases">
        <title>Anoxybacillus flavithermus in powdered infant formula.</title>
        <authorList>
            <person name="Rhee M.S."/>
            <person name="Choi I.-G."/>
            <person name="Cho T.J."/>
            <person name="Park B."/>
        </authorList>
    </citation>
    <scope>NUCLEOTIDE SEQUENCE [LARGE SCALE GENOMIC DNA]</scope>
    <source>
        <strain evidence="10 12">FHS-PPAM212</strain>
    </source>
</reference>
<feature type="transmembrane region" description="Helical" evidence="7">
    <location>
        <begin position="114"/>
        <end position="133"/>
    </location>
</feature>
<dbReference type="Gene3D" id="1.20.81.30">
    <property type="entry name" value="Type II secretion system (T2SS), domain F"/>
    <property type="match status" value="2"/>
</dbReference>
<dbReference type="OrthoDB" id="1638902at2"/>
<dbReference type="PRINTS" id="PR00812">
    <property type="entry name" value="BCTERIALGSPF"/>
</dbReference>
<dbReference type="InterPro" id="IPR018076">
    <property type="entry name" value="T2SS_GspF_dom"/>
</dbReference>
<evidence type="ECO:0000256" key="6">
    <source>
        <dbReference type="ARBA" id="ARBA00023136"/>
    </source>
</evidence>
<reference evidence="9 11" key="1">
    <citation type="submission" date="2016-03" db="EMBL/GenBank/DDBJ databases">
        <title>Spore heat resistance.</title>
        <authorList>
            <person name="Boekhorst J."/>
            <person name="Berendsen E.M."/>
            <person name="Wells-Bennik M.H."/>
            <person name="Kuipers O.P."/>
        </authorList>
    </citation>
    <scope>NUCLEOTIDE SEQUENCE [LARGE SCALE GENOMIC DNA]</scope>
    <source>
        <strain evidence="9 11">AF16</strain>
    </source>
</reference>
<dbReference type="NCBIfam" id="NF041012">
    <property type="entry name" value="T4P_ComGB"/>
    <property type="match status" value="1"/>
</dbReference>
<keyword evidence="5 7" id="KW-1133">Transmembrane helix</keyword>
<dbReference type="AlphaFoldDB" id="A0A178T5N7"/>
<dbReference type="EMBL" id="LUCQ01000163">
    <property type="protein sequence ID" value="OAO76414.1"/>
    <property type="molecule type" value="Genomic_DNA"/>
</dbReference>
<dbReference type="RefSeq" id="WP_004889541.1">
    <property type="nucleotide sequence ID" value="NZ_CP021838.1"/>
</dbReference>
<dbReference type="Proteomes" id="UP000286434">
    <property type="component" value="Unassembled WGS sequence"/>
</dbReference>
<dbReference type="Pfam" id="PF00482">
    <property type="entry name" value="T2SSF"/>
    <property type="match status" value="2"/>
</dbReference>
<dbReference type="PANTHER" id="PTHR30012:SF0">
    <property type="entry name" value="TYPE II SECRETION SYSTEM PROTEIN F-RELATED"/>
    <property type="match status" value="1"/>
</dbReference>
<comment type="caution">
    <text evidence="9">The sequence shown here is derived from an EMBL/GenBank/DDBJ whole genome shotgun (WGS) entry which is preliminary data.</text>
</comment>
<evidence type="ECO:0000256" key="3">
    <source>
        <dbReference type="ARBA" id="ARBA00022475"/>
    </source>
</evidence>
<dbReference type="PATRIC" id="fig|33934.6.peg.2285"/>
<feature type="transmembrane region" description="Helical" evidence="7">
    <location>
        <begin position="153"/>
        <end position="182"/>
    </location>
</feature>
<keyword evidence="6 7" id="KW-0472">Membrane</keyword>
<evidence type="ECO:0000313" key="9">
    <source>
        <dbReference type="EMBL" id="OAO76414.1"/>
    </source>
</evidence>
<dbReference type="Proteomes" id="UP000078336">
    <property type="component" value="Unassembled WGS sequence"/>
</dbReference>
<dbReference type="GO" id="GO:0005886">
    <property type="term" value="C:plasma membrane"/>
    <property type="evidence" value="ECO:0007669"/>
    <property type="project" value="UniProtKB-SubCell"/>
</dbReference>
<evidence type="ECO:0000313" key="11">
    <source>
        <dbReference type="Proteomes" id="UP000078336"/>
    </source>
</evidence>
<evidence type="ECO:0000256" key="2">
    <source>
        <dbReference type="ARBA" id="ARBA00005745"/>
    </source>
</evidence>
<evidence type="ECO:0000313" key="10">
    <source>
        <dbReference type="EMBL" id="RWU15924.1"/>
    </source>
</evidence>
<dbReference type="InterPro" id="IPR003004">
    <property type="entry name" value="GspF/PilC"/>
</dbReference>
<keyword evidence="11" id="KW-1185">Reference proteome</keyword>
<dbReference type="EMBL" id="SBBW01000004">
    <property type="protein sequence ID" value="RWU15924.1"/>
    <property type="molecule type" value="Genomic_DNA"/>
</dbReference>
<protein>
    <submittedName>
        <fullName evidence="9">Late competence protein ComGB access of DNA to ComEA</fullName>
    </submittedName>
    <submittedName>
        <fullName evidence="10">Type II secretion system F family protein</fullName>
    </submittedName>
</protein>
<comment type="similarity">
    <text evidence="2">Belongs to the GSP F family.</text>
</comment>
<name>A0A178T5N7_9BACL</name>
<dbReference type="InterPro" id="IPR047692">
    <property type="entry name" value="T4P_ComGB"/>
</dbReference>
<feature type="domain" description="Type II secretion system protein GspF" evidence="8">
    <location>
        <begin position="15"/>
        <end position="129"/>
    </location>
</feature>
<comment type="subcellular location">
    <subcellularLocation>
        <location evidence="1">Cell membrane</location>
        <topology evidence="1">Multi-pass membrane protein</topology>
    </subcellularLocation>
</comment>
<feature type="domain" description="Type II secretion system protein GspF" evidence="8">
    <location>
        <begin position="213"/>
        <end position="335"/>
    </location>
</feature>
<evidence type="ECO:0000313" key="12">
    <source>
        <dbReference type="Proteomes" id="UP000286434"/>
    </source>
</evidence>
<evidence type="ECO:0000256" key="5">
    <source>
        <dbReference type="ARBA" id="ARBA00022989"/>
    </source>
</evidence>
<evidence type="ECO:0000256" key="1">
    <source>
        <dbReference type="ARBA" id="ARBA00004651"/>
    </source>
</evidence>
<gene>
    <name evidence="10" type="ORF">EA138_02105</name>
    <name evidence="9" type="ORF">TAF16_2603</name>
</gene>
<evidence type="ECO:0000256" key="7">
    <source>
        <dbReference type="SAM" id="Phobius"/>
    </source>
</evidence>
<feature type="transmembrane region" description="Helical" evidence="7">
    <location>
        <begin position="310"/>
        <end position="337"/>
    </location>
</feature>
<keyword evidence="4 7" id="KW-0812">Transmembrane</keyword>
<keyword evidence="3" id="KW-1003">Cell membrane</keyword>
<dbReference type="InterPro" id="IPR042094">
    <property type="entry name" value="T2SS_GspF_sf"/>
</dbReference>
<dbReference type="PANTHER" id="PTHR30012">
    <property type="entry name" value="GENERAL SECRETION PATHWAY PROTEIN"/>
    <property type="match status" value="1"/>
</dbReference>
<accession>A0A178T5N7</accession>
<organism evidence="9 11">
    <name type="scientific">Anoxybacillus flavithermus</name>
    <dbReference type="NCBI Taxonomy" id="33934"/>
    <lineage>
        <taxon>Bacteria</taxon>
        <taxon>Bacillati</taxon>
        <taxon>Bacillota</taxon>
        <taxon>Bacilli</taxon>
        <taxon>Bacillales</taxon>
        <taxon>Anoxybacillaceae</taxon>
        <taxon>Anoxybacillus</taxon>
    </lineage>
</organism>
<sequence>MKRRRNWSLQEQSSFFIQLGKLLSKGYSLAQAIEFLQIQQPVVKQKDLDDCMQALRAGVPIHETFSRMQFHSHLLGYIFFAEQHGQLAHGFIEAGEIGQMRAHYVEQVKRMLRYPLFLFSFCIAMFFIFQQVLAPQFSHLLSSFHARSAFSTFIFSVAVWLPRIFSIALIVFIFFVLFYFFVVRSWPIYRQMNLFMNIPIVRSWIVSFHTQVFSLQLSHLLKGGLSIYEAIQIFEHQSHLPLLREEAKLMKQQLCAGEKLDEIIEQRKYYEKELPFVIRHGQSNGELVQELLHYSQFSLQKLEKRLKKMIYIIQPLLLSFIGIFVILMYMAMLWPVFQLLNHI</sequence>
<evidence type="ECO:0000259" key="8">
    <source>
        <dbReference type="Pfam" id="PF00482"/>
    </source>
</evidence>
<proteinExistence type="inferred from homology"/>
<evidence type="ECO:0000256" key="4">
    <source>
        <dbReference type="ARBA" id="ARBA00022692"/>
    </source>
</evidence>